<name>A0ABX1EZH3_9PROT</name>
<evidence type="ECO:0000259" key="6">
    <source>
        <dbReference type="Pfam" id="PF01370"/>
    </source>
</evidence>
<keyword evidence="2" id="KW-0210">Decarboxylase</keyword>
<feature type="region of interest" description="Disordered" evidence="5">
    <location>
        <begin position="140"/>
        <end position="160"/>
    </location>
</feature>
<dbReference type="SUPFAM" id="SSF51735">
    <property type="entry name" value="NAD(P)-binding Rossmann-fold domains"/>
    <property type="match status" value="1"/>
</dbReference>
<dbReference type="EMBL" id="JAAVTX010000003">
    <property type="protein sequence ID" value="NKE45449.1"/>
    <property type="molecule type" value="Genomic_DNA"/>
</dbReference>
<dbReference type="PANTHER" id="PTHR43078">
    <property type="entry name" value="UDP-GLUCURONIC ACID DECARBOXYLASE-RELATED"/>
    <property type="match status" value="1"/>
</dbReference>
<protein>
    <submittedName>
        <fullName evidence="7">SDR family oxidoreductase</fullName>
    </submittedName>
</protein>
<dbReference type="Pfam" id="PF01370">
    <property type="entry name" value="Epimerase"/>
    <property type="match status" value="1"/>
</dbReference>
<feature type="domain" description="NAD-dependent epimerase/dehydratase" evidence="6">
    <location>
        <begin position="25"/>
        <end position="261"/>
    </location>
</feature>
<feature type="compositionally biased region" description="Basic and acidic residues" evidence="5">
    <location>
        <begin position="144"/>
        <end position="155"/>
    </location>
</feature>
<keyword evidence="8" id="KW-1185">Reference proteome</keyword>
<feature type="region of interest" description="Disordered" evidence="5">
    <location>
        <begin position="1"/>
        <end position="20"/>
    </location>
</feature>
<accession>A0ABX1EZH3</accession>
<evidence type="ECO:0000256" key="4">
    <source>
        <dbReference type="ARBA" id="ARBA00023239"/>
    </source>
</evidence>
<dbReference type="RefSeq" id="WP_168049889.1">
    <property type="nucleotide sequence ID" value="NZ_JAATJR010000003.1"/>
</dbReference>
<evidence type="ECO:0000256" key="1">
    <source>
        <dbReference type="ARBA" id="ARBA00001911"/>
    </source>
</evidence>
<dbReference type="InterPro" id="IPR044516">
    <property type="entry name" value="UXS-like"/>
</dbReference>
<dbReference type="CDD" id="cd05230">
    <property type="entry name" value="UGD_SDR_e"/>
    <property type="match status" value="1"/>
</dbReference>
<sequence length="345" mass="37677">MHRQGAARWRQDEGGGPAPARRKRVLVAGGAGFLGSHLCAALLAQGHEVTCLDNLLTGVEANLAHLEGPRFRFIRHDVCQALPEPLLVDEVYNLACPASPPQYQADPVHTMLTNVLGTQHLLALAARCGARFLQASTSEVYGDPEQHPQREDYRGHVSSTGPRACYDEGKRAAESLCFDYLRLGRADVRVARIFNTYGPRMRADDGRIVSNLICQALAGEDLTIYGDGTQTRSFCYATDLIRGLMALMAVRSNPDGPVNLGNPNEQSISQIAERVLALTESRSRIGFRPLPVDDPRRRCPDIGRAQDLLGWHPVVGLEQGLRPTIEWFAAHPPQVAAPQVPSSAI</sequence>
<dbReference type="InterPro" id="IPR001509">
    <property type="entry name" value="Epimerase_deHydtase"/>
</dbReference>
<dbReference type="Proteomes" id="UP000765160">
    <property type="component" value="Unassembled WGS sequence"/>
</dbReference>
<comment type="cofactor">
    <cofactor evidence="1">
        <name>NAD(+)</name>
        <dbReference type="ChEBI" id="CHEBI:57540"/>
    </cofactor>
</comment>
<evidence type="ECO:0000313" key="8">
    <source>
        <dbReference type="Proteomes" id="UP000765160"/>
    </source>
</evidence>
<comment type="caution">
    <text evidence="7">The sequence shown here is derived from an EMBL/GenBank/DDBJ whole genome shotgun (WGS) entry which is preliminary data.</text>
</comment>
<dbReference type="InterPro" id="IPR036291">
    <property type="entry name" value="NAD(P)-bd_dom_sf"/>
</dbReference>
<evidence type="ECO:0000256" key="2">
    <source>
        <dbReference type="ARBA" id="ARBA00022793"/>
    </source>
</evidence>
<organism evidence="7 8">
    <name type="scientific">Falsiroseomonas frigidaquae</name>
    <dbReference type="NCBI Taxonomy" id="487318"/>
    <lineage>
        <taxon>Bacteria</taxon>
        <taxon>Pseudomonadati</taxon>
        <taxon>Pseudomonadota</taxon>
        <taxon>Alphaproteobacteria</taxon>
        <taxon>Acetobacterales</taxon>
        <taxon>Roseomonadaceae</taxon>
        <taxon>Falsiroseomonas</taxon>
    </lineage>
</organism>
<evidence type="ECO:0000313" key="7">
    <source>
        <dbReference type="EMBL" id="NKE45449.1"/>
    </source>
</evidence>
<keyword evidence="3" id="KW-0520">NAD</keyword>
<keyword evidence="4" id="KW-0456">Lyase</keyword>
<gene>
    <name evidence="7" type="ORF">HB662_11735</name>
</gene>
<proteinExistence type="predicted"/>
<dbReference type="PANTHER" id="PTHR43078:SF6">
    <property type="entry name" value="UDP-GLUCURONIC ACID DECARBOXYLASE 1"/>
    <property type="match status" value="1"/>
</dbReference>
<evidence type="ECO:0000256" key="5">
    <source>
        <dbReference type="SAM" id="MobiDB-lite"/>
    </source>
</evidence>
<evidence type="ECO:0000256" key="3">
    <source>
        <dbReference type="ARBA" id="ARBA00023027"/>
    </source>
</evidence>
<reference evidence="7 8" key="1">
    <citation type="submission" date="2020-03" db="EMBL/GenBank/DDBJ databases">
        <title>Roseomonas selenitidurans sp. nov. isolated from soil.</title>
        <authorList>
            <person name="Liu H."/>
        </authorList>
    </citation>
    <scope>NUCLEOTIDE SEQUENCE [LARGE SCALE GENOMIC DNA]</scope>
    <source>
        <strain evidence="7 8">JCM 15073</strain>
    </source>
</reference>
<dbReference type="Gene3D" id="3.40.50.720">
    <property type="entry name" value="NAD(P)-binding Rossmann-like Domain"/>
    <property type="match status" value="1"/>
</dbReference>